<dbReference type="Proteomes" id="UP000326553">
    <property type="component" value="Chromosome"/>
</dbReference>
<sequence length="121" mass="13243">MNVTIAEARAADVAPAVTEGELRSLCQWLRNDSRVRRHAEIALGGPEPDPGSMGSPLEYVQLSLDTGFDLANLAVAWFTWRATRPRQPTLTFEHEGVTVTLSGEDPETAARLLEALTRRDG</sequence>
<reference evidence="1 2" key="1">
    <citation type="submission" date="2017-09" db="EMBL/GenBank/DDBJ databases">
        <authorList>
            <person name="Lee N."/>
            <person name="Cho B.-K."/>
        </authorList>
    </citation>
    <scope>NUCLEOTIDE SEQUENCE [LARGE SCALE GENOMIC DNA]</scope>
    <source>
        <strain evidence="1 2">ATCC 12461</strain>
    </source>
</reference>
<dbReference type="Pfam" id="PF19953">
    <property type="entry name" value="EACC1"/>
    <property type="match status" value="1"/>
</dbReference>
<dbReference type="AlphaFoldDB" id="A0A5J6H960"/>
<dbReference type="EMBL" id="CP023695">
    <property type="protein sequence ID" value="QEV16188.1"/>
    <property type="molecule type" value="Genomic_DNA"/>
</dbReference>
<evidence type="ECO:0000313" key="1">
    <source>
        <dbReference type="EMBL" id="QEV16188.1"/>
    </source>
</evidence>
<organism evidence="1 2">
    <name type="scientific">Streptomyces alboniger</name>
    <dbReference type="NCBI Taxonomy" id="132473"/>
    <lineage>
        <taxon>Bacteria</taxon>
        <taxon>Bacillati</taxon>
        <taxon>Actinomycetota</taxon>
        <taxon>Actinomycetes</taxon>
        <taxon>Kitasatosporales</taxon>
        <taxon>Streptomycetaceae</taxon>
        <taxon>Streptomyces</taxon>
        <taxon>Streptomyces aurantiacus group</taxon>
    </lineage>
</organism>
<dbReference type="KEGG" id="salw:CP975_00435"/>
<dbReference type="OrthoDB" id="3626734at2"/>
<dbReference type="InterPro" id="IPR045428">
    <property type="entry name" value="EACC1"/>
</dbReference>
<evidence type="ECO:0000313" key="2">
    <source>
        <dbReference type="Proteomes" id="UP000326553"/>
    </source>
</evidence>
<gene>
    <name evidence="1" type="ORF">CP975_00435</name>
</gene>
<dbReference type="RefSeq" id="WP_055530886.1">
    <property type="nucleotide sequence ID" value="NZ_CP023695.1"/>
</dbReference>
<keyword evidence="2" id="KW-1185">Reference proteome</keyword>
<accession>A0A5J6H960</accession>
<proteinExistence type="predicted"/>
<name>A0A5J6H960_STRAD</name>
<protein>
    <submittedName>
        <fullName evidence="1">Uncharacterized protein</fullName>
    </submittedName>
</protein>